<protein>
    <recommendedName>
        <fullName evidence="4">PAS domain-containing protein</fullName>
    </recommendedName>
</protein>
<feature type="region of interest" description="Disordered" evidence="1">
    <location>
        <begin position="1"/>
        <end position="35"/>
    </location>
</feature>
<gene>
    <name evidence="2" type="ORF">DFP88_101791</name>
</gene>
<reference evidence="2 3" key="1">
    <citation type="submission" date="2018-06" db="EMBL/GenBank/DDBJ databases">
        <title>Genomic Encyclopedia of Type Strains, Phase III (KMG-III): the genomes of soil and plant-associated and newly described type strains.</title>
        <authorList>
            <person name="Whitman W."/>
        </authorList>
    </citation>
    <scope>NUCLEOTIDE SEQUENCE [LARGE SCALE GENOMIC DNA]</scope>
    <source>
        <strain evidence="2 3">CECT 9025</strain>
    </source>
</reference>
<dbReference type="AlphaFoldDB" id="A0A318SXM8"/>
<keyword evidence="3" id="KW-1185">Reference proteome</keyword>
<sequence length="251" mass="26857">MYGDIGQGDRHGPNGAVIDGPARVPGAAHPSLPEAGQGAPMLALLEGYWNSLRRGPSLPYRHQIDPARIDDVLPRAFVIDHIAPGQGRFRVAGQELSALMGRAPRGQLLSTMFRSESREVLTTWIARAFADPAVVELPLLAPRRLGRPAITGRLLLLPLADADGVTSRALGAMVMDAPIRAPRWLQIDPAREVRYETLEAGTPTRQAGLAAAPASHDRSLHLINGGLTAARRETDRRDGPGAALRLVVSNA</sequence>
<dbReference type="InterPro" id="IPR009922">
    <property type="entry name" value="DUF1457"/>
</dbReference>
<proteinExistence type="predicted"/>
<name>A0A318SXM8_9RHOB</name>
<evidence type="ECO:0000256" key="1">
    <source>
        <dbReference type="SAM" id="MobiDB-lite"/>
    </source>
</evidence>
<dbReference type="EMBL" id="QJTE01000001">
    <property type="protein sequence ID" value="PYE86115.1"/>
    <property type="molecule type" value="Genomic_DNA"/>
</dbReference>
<comment type="caution">
    <text evidence="2">The sequence shown here is derived from an EMBL/GenBank/DDBJ whole genome shotgun (WGS) entry which is preliminary data.</text>
</comment>
<dbReference type="RefSeq" id="WP_181418551.1">
    <property type="nucleotide sequence ID" value="NZ_QJTE01000001.1"/>
</dbReference>
<evidence type="ECO:0000313" key="2">
    <source>
        <dbReference type="EMBL" id="PYE86115.1"/>
    </source>
</evidence>
<dbReference type="Pfam" id="PF07310">
    <property type="entry name" value="PAS_5"/>
    <property type="match status" value="1"/>
</dbReference>
<evidence type="ECO:0000313" key="3">
    <source>
        <dbReference type="Proteomes" id="UP000248311"/>
    </source>
</evidence>
<organism evidence="2 3">
    <name type="scientific">Pseudoroseicyclus aestuarii</name>
    <dbReference type="NCBI Taxonomy" id="1795041"/>
    <lineage>
        <taxon>Bacteria</taxon>
        <taxon>Pseudomonadati</taxon>
        <taxon>Pseudomonadota</taxon>
        <taxon>Alphaproteobacteria</taxon>
        <taxon>Rhodobacterales</taxon>
        <taxon>Paracoccaceae</taxon>
        <taxon>Pseudoroseicyclus</taxon>
    </lineage>
</organism>
<accession>A0A318SXM8</accession>
<dbReference type="Proteomes" id="UP000248311">
    <property type="component" value="Unassembled WGS sequence"/>
</dbReference>
<evidence type="ECO:0008006" key="4">
    <source>
        <dbReference type="Google" id="ProtNLM"/>
    </source>
</evidence>